<proteinExistence type="predicted"/>
<dbReference type="CDD" id="cd00229">
    <property type="entry name" value="SGNH_hydrolase"/>
    <property type="match status" value="1"/>
</dbReference>
<sequence>MIETLSKIKIDIWGDSVLKGVIYDKDRGRYTRLREDNAVYGLKNLGLDIRNNSHFGLTAPKAREMMARALEKGIDCQAAIIEFGGNDCDYNWKEVSEDPEKEHECHTPLERFRQCITDMVGMLRKRNIRPVLVNLPPIDPERYFKWITRGLNAGNILRWLGDVHRIYRHHECYNLCIMSLAGSLGCDLMDIRQPFLMQKDYTQFLCEDGIHPNQRGHALIQSVMSDFMKNMAI</sequence>
<reference evidence="2 3" key="1">
    <citation type="submission" date="2016-11" db="EMBL/GenBank/DDBJ databases">
        <authorList>
            <person name="Varghese N."/>
            <person name="Submissions S."/>
        </authorList>
    </citation>
    <scope>NUCLEOTIDE SEQUENCE [LARGE SCALE GENOMIC DNA]</scope>
    <source>
        <strain evidence="2 3">DSM 19027</strain>
    </source>
</reference>
<dbReference type="EMBL" id="FQZP01000029">
    <property type="protein sequence ID" value="SHJ17188.1"/>
    <property type="molecule type" value="Genomic_DNA"/>
</dbReference>
<dbReference type="PANTHER" id="PTHR30383:SF5">
    <property type="entry name" value="SGNH HYDROLASE-TYPE ESTERASE DOMAIN-CONTAINING PROTEIN"/>
    <property type="match status" value="1"/>
</dbReference>
<evidence type="ECO:0000259" key="1">
    <source>
        <dbReference type="Pfam" id="PF13472"/>
    </source>
</evidence>
<dbReference type="PANTHER" id="PTHR30383">
    <property type="entry name" value="THIOESTERASE 1/PROTEASE 1/LYSOPHOSPHOLIPASE L1"/>
    <property type="match status" value="1"/>
</dbReference>
<protein>
    <submittedName>
        <fullName evidence="2">Lysophospholipase L1</fullName>
    </submittedName>
</protein>
<gene>
    <name evidence="2" type="ORF">SAMN05444373_102923</name>
</gene>
<evidence type="ECO:0000313" key="2">
    <source>
        <dbReference type="EMBL" id="SHJ17188.1"/>
    </source>
</evidence>
<dbReference type="AlphaFoldDB" id="A0A1M6H4Q6"/>
<dbReference type="InterPro" id="IPR036514">
    <property type="entry name" value="SGNH_hydro_sf"/>
</dbReference>
<dbReference type="InterPro" id="IPR051532">
    <property type="entry name" value="Ester_Hydrolysis_Enzymes"/>
</dbReference>
<name>A0A1M6H4Q6_9FIRM</name>
<accession>A0A1M6H4Q6</accession>
<evidence type="ECO:0000313" key="3">
    <source>
        <dbReference type="Proteomes" id="UP000324781"/>
    </source>
</evidence>
<keyword evidence="3" id="KW-1185">Reference proteome</keyword>
<dbReference type="GO" id="GO:0004622">
    <property type="term" value="F:phosphatidylcholine lysophospholipase activity"/>
    <property type="evidence" value="ECO:0007669"/>
    <property type="project" value="TreeGrafter"/>
</dbReference>
<dbReference type="InterPro" id="IPR013830">
    <property type="entry name" value="SGNH_hydro"/>
</dbReference>
<dbReference type="Proteomes" id="UP000324781">
    <property type="component" value="Unassembled WGS sequence"/>
</dbReference>
<dbReference type="OrthoDB" id="2513075at2"/>
<dbReference type="Gene3D" id="3.40.50.1110">
    <property type="entry name" value="SGNH hydrolase"/>
    <property type="match status" value="1"/>
</dbReference>
<dbReference type="SUPFAM" id="SSF52266">
    <property type="entry name" value="SGNH hydrolase"/>
    <property type="match status" value="1"/>
</dbReference>
<dbReference type="Pfam" id="PF13472">
    <property type="entry name" value="Lipase_GDSL_2"/>
    <property type="match status" value="1"/>
</dbReference>
<feature type="domain" description="SGNH hydrolase-type esterase" evidence="1">
    <location>
        <begin position="14"/>
        <end position="219"/>
    </location>
</feature>
<organism evidence="2 3">
    <name type="scientific">Thermoclostridium caenicola</name>
    <dbReference type="NCBI Taxonomy" id="659425"/>
    <lineage>
        <taxon>Bacteria</taxon>
        <taxon>Bacillati</taxon>
        <taxon>Bacillota</taxon>
        <taxon>Clostridia</taxon>
        <taxon>Eubacteriales</taxon>
        <taxon>Oscillospiraceae</taxon>
        <taxon>Thermoclostridium</taxon>
    </lineage>
</organism>
<dbReference type="RefSeq" id="WP_149678904.1">
    <property type="nucleotide sequence ID" value="NZ_DAONMB010000036.1"/>
</dbReference>